<dbReference type="AlphaFoldDB" id="D8J6Z9"/>
<evidence type="ECO:0000313" key="3">
    <source>
        <dbReference type="EMBL" id="ELY38048.1"/>
    </source>
</evidence>
<protein>
    <submittedName>
        <fullName evidence="3">KEOPS complex Pcc1-like subunit</fullName>
    </submittedName>
    <submittedName>
        <fullName evidence="2">Rpo operon protein</fullName>
    </submittedName>
</protein>
<evidence type="ECO:0000313" key="5">
    <source>
        <dbReference type="Proteomes" id="UP000011645"/>
    </source>
</evidence>
<dbReference type="OrthoDB" id="8982at2157"/>
<reference evidence="2 4" key="1">
    <citation type="journal article" date="2010" name="J. Bacteriol.">
        <title>Complete genome sequence of Halalkalicoccus jeotgali B3(T), an extremely halophilic archaeon.</title>
        <authorList>
            <person name="Roh S.W."/>
            <person name="Nam Y.D."/>
            <person name="Nam S.H."/>
            <person name="Choi S.H."/>
            <person name="Park H.S."/>
            <person name="Bae J.W."/>
        </authorList>
    </citation>
    <scope>NUCLEOTIDE SEQUENCE [LARGE SCALE GENOMIC DNA]</scope>
    <source>
        <strain evidence="2">B3</strain>
        <strain evidence="4">DSM 18796 / CECT 7217 / JCM 14584 / KCTC 4019 / B3</strain>
    </source>
</reference>
<dbReference type="PATRIC" id="fig|795797.18.peg.2572"/>
<evidence type="ECO:0000313" key="2">
    <source>
        <dbReference type="EMBL" id="ADJ15952.1"/>
    </source>
</evidence>
<dbReference type="eggNOG" id="arCOG04414">
    <property type="taxonomic scope" value="Archaea"/>
</dbReference>
<name>D8J6Z9_HALJB</name>
<dbReference type="Gene3D" id="3.30.310.50">
    <property type="entry name" value="Alpha-D-phosphohexomutase, C-terminal domain"/>
    <property type="match status" value="1"/>
</dbReference>
<dbReference type="InterPro" id="IPR015419">
    <property type="entry name" value="CTAG/Pcc1"/>
</dbReference>
<dbReference type="NCBIfam" id="NF011470">
    <property type="entry name" value="PRK14887.1"/>
    <property type="match status" value="1"/>
</dbReference>
<evidence type="ECO:0000256" key="1">
    <source>
        <dbReference type="ARBA" id="ARBA00007073"/>
    </source>
</evidence>
<dbReference type="STRING" id="795797.HacjB3_12855"/>
<sequence>MTAHDAFLTTEYNDQHRARLIERSLRPELADLADERSWTDVSRSGATLSIRIEATDLVALRAAANTWLTLLDVAERSAQAGDLVET</sequence>
<dbReference type="Proteomes" id="UP000000390">
    <property type="component" value="Chromosome"/>
</dbReference>
<dbReference type="RefSeq" id="WP_008415869.1">
    <property type="nucleotide sequence ID" value="NC_014297.1"/>
</dbReference>
<reference evidence="3 5" key="2">
    <citation type="journal article" date="2014" name="PLoS Genet.">
        <title>Phylogenetically driven sequencing of extremely halophilic archaea reveals strategies for static and dynamic osmo-response.</title>
        <authorList>
            <person name="Becker E.A."/>
            <person name="Seitzer P.M."/>
            <person name="Tritt A."/>
            <person name="Larsen D."/>
            <person name="Krusor M."/>
            <person name="Yao A.I."/>
            <person name="Wu D."/>
            <person name="Madern D."/>
            <person name="Eisen J.A."/>
            <person name="Darling A.E."/>
            <person name="Facciotti M.T."/>
        </authorList>
    </citation>
    <scope>NUCLEOTIDE SEQUENCE [LARGE SCALE GENOMIC DNA]</scope>
    <source>
        <strain evidence="3">B3</strain>
        <strain evidence="5">DSM 18796 / CECT 7217 / JCM 14584 / KCTC 4019 / B3</strain>
    </source>
</reference>
<dbReference type="EMBL" id="CP002062">
    <property type="protein sequence ID" value="ADJ15952.1"/>
    <property type="molecule type" value="Genomic_DNA"/>
</dbReference>
<dbReference type="EMBL" id="AOHV01000024">
    <property type="protein sequence ID" value="ELY38048.1"/>
    <property type="molecule type" value="Genomic_DNA"/>
</dbReference>
<dbReference type="Proteomes" id="UP000011645">
    <property type="component" value="Unassembled WGS sequence"/>
</dbReference>
<dbReference type="HOGENOM" id="CLU_170076_1_0_2"/>
<gene>
    <name evidence="2" type="ordered locus">HacjB3_12855</name>
    <name evidence="3" type="ORF">C497_08059</name>
</gene>
<proteinExistence type="inferred from homology"/>
<dbReference type="KEGG" id="hje:HacjB3_12855"/>
<dbReference type="Pfam" id="PF09341">
    <property type="entry name" value="Pcc1"/>
    <property type="match status" value="1"/>
</dbReference>
<comment type="similarity">
    <text evidence="1">Belongs to the CTAG/PCC1 family.</text>
</comment>
<keyword evidence="5" id="KW-1185">Reference proteome</keyword>
<accession>D8J6Z9</accession>
<organism evidence="2 4">
    <name type="scientific">Halalkalicoccus jeotgali (strain DSM 18796 / CECT 7217 / JCM 14584 / KCTC 4019 / B3)</name>
    <dbReference type="NCBI Taxonomy" id="795797"/>
    <lineage>
        <taxon>Archaea</taxon>
        <taxon>Methanobacteriati</taxon>
        <taxon>Methanobacteriota</taxon>
        <taxon>Stenosarchaea group</taxon>
        <taxon>Halobacteria</taxon>
        <taxon>Halobacteriales</taxon>
        <taxon>Halococcaceae</taxon>
        <taxon>Halalkalicoccus</taxon>
    </lineage>
</organism>
<dbReference type="GeneID" id="9420387"/>
<evidence type="ECO:0000313" key="4">
    <source>
        <dbReference type="Proteomes" id="UP000000390"/>
    </source>
</evidence>